<keyword evidence="2" id="KW-1185">Reference proteome</keyword>
<dbReference type="EMBL" id="JANQAO010000003">
    <property type="protein sequence ID" value="MDM5148057.1"/>
    <property type="molecule type" value="Genomic_DNA"/>
</dbReference>
<name>A0ABT7QN13_9GAMM</name>
<gene>
    <name evidence="1" type="ORF">NQX30_06730</name>
</gene>
<accession>A0ABT7QN13</accession>
<comment type="caution">
    <text evidence="1">The sequence shown here is derived from an EMBL/GenBank/DDBJ whole genome shotgun (WGS) entry which is preliminary data.</text>
</comment>
<evidence type="ECO:0000313" key="2">
    <source>
        <dbReference type="Proteomes" id="UP001168167"/>
    </source>
</evidence>
<evidence type="ECO:0000313" key="1">
    <source>
        <dbReference type="EMBL" id="MDM5148057.1"/>
    </source>
</evidence>
<protein>
    <submittedName>
        <fullName evidence="1">Uncharacterized protein</fullName>
    </submittedName>
</protein>
<organism evidence="1 2">
    <name type="scientific">Candidatus Doriopsillibacter californiensis</name>
    <dbReference type="NCBI Taxonomy" id="2970740"/>
    <lineage>
        <taxon>Bacteria</taxon>
        <taxon>Pseudomonadati</taxon>
        <taxon>Pseudomonadota</taxon>
        <taxon>Gammaproteobacteria</taxon>
        <taxon>Candidatus Tethybacterales</taxon>
        <taxon>Candidatus Persebacteraceae</taxon>
        <taxon>Candidatus Doriopsillibacter</taxon>
    </lineage>
</organism>
<reference evidence="1" key="2">
    <citation type="journal article" date="2023" name="Microbiome">
        <title>Synthase-selected sorting approach identifies a beta-lactone synthase in a nudibranch symbiotic bacterium.</title>
        <authorList>
            <person name="Dzunkova M."/>
            <person name="La Clair J.J."/>
            <person name="Tyml T."/>
            <person name="Doud D."/>
            <person name="Schulz F."/>
            <person name="Piquer-Esteban S."/>
            <person name="Porcel Sanchis D."/>
            <person name="Osborn A."/>
            <person name="Robinson D."/>
            <person name="Louie K.B."/>
            <person name="Bowen B.P."/>
            <person name="Bowers R.M."/>
            <person name="Lee J."/>
            <person name="Arnau V."/>
            <person name="Diaz-Villanueva W."/>
            <person name="Stepanauskas R."/>
            <person name="Gosliner T."/>
            <person name="Date S.V."/>
            <person name="Northen T.R."/>
            <person name="Cheng J.F."/>
            <person name="Burkart M.D."/>
            <person name="Woyke T."/>
        </authorList>
    </citation>
    <scope>NUCLEOTIDE SEQUENCE</scope>
    <source>
        <strain evidence="1">Df01</strain>
    </source>
</reference>
<sequence>MTNANSGKEPIVGYRYDVNLLPDMDMLTPFLKEYLKIMNWKDLNWLEDVHMGYEEGRPAVFDRNINGWVTVPEGMDLPDNQQERDMIARELLVKFQMSERHPLVALKKAYGKV</sequence>
<reference evidence="1" key="1">
    <citation type="submission" date="2022-08" db="EMBL/GenBank/DDBJ databases">
        <authorList>
            <person name="Dzunkova M."/>
            <person name="La Clair J."/>
            <person name="Tyml T."/>
            <person name="Doud D."/>
            <person name="Schulz F."/>
            <person name="Piquer S."/>
            <person name="Porcel Sanchis D."/>
            <person name="Osborn A."/>
            <person name="Robinson D."/>
            <person name="Louie K.B."/>
            <person name="Bowen B.P."/>
            <person name="Bowers R."/>
            <person name="Lee J."/>
            <person name="Arnau Llombart V."/>
            <person name="Diaz Villanueva W."/>
            <person name="Gosliner T."/>
            <person name="Northen T."/>
            <person name="Cheng J.-F."/>
            <person name="Burkart M.D."/>
            <person name="Woyke T."/>
        </authorList>
    </citation>
    <scope>NUCLEOTIDE SEQUENCE</scope>
    <source>
        <strain evidence="1">Df01</strain>
    </source>
</reference>
<proteinExistence type="predicted"/>
<dbReference type="Proteomes" id="UP001168167">
    <property type="component" value="Unassembled WGS sequence"/>
</dbReference>